<dbReference type="Proteomes" id="UP000051934">
    <property type="component" value="Unassembled WGS sequence"/>
</dbReference>
<dbReference type="InterPro" id="IPR002634">
    <property type="entry name" value="BolA"/>
</dbReference>
<dbReference type="PIRSF" id="PIRSF003113">
    <property type="entry name" value="BolA"/>
    <property type="match status" value="1"/>
</dbReference>
<dbReference type="GO" id="GO:0006351">
    <property type="term" value="P:DNA-templated transcription"/>
    <property type="evidence" value="ECO:0007669"/>
    <property type="project" value="TreeGrafter"/>
</dbReference>
<proteinExistence type="inferred from homology"/>
<evidence type="ECO:0000256" key="2">
    <source>
        <dbReference type="RuleBase" id="RU003860"/>
    </source>
</evidence>
<comment type="caution">
    <text evidence="3">The sequence shown here is derived from an EMBL/GenBank/DDBJ whole genome shotgun (WGS) entry which is preliminary data.</text>
</comment>
<dbReference type="Gene3D" id="3.10.20.90">
    <property type="entry name" value="Phosphatidylinositol 3-kinase Catalytic Subunit, Chain A, domain 1"/>
    <property type="match status" value="1"/>
</dbReference>
<comment type="similarity">
    <text evidence="1 2">Belongs to the BolA/IbaG family.</text>
</comment>
<evidence type="ECO:0000256" key="1">
    <source>
        <dbReference type="ARBA" id="ARBA00005578"/>
    </source>
</evidence>
<dbReference type="AlphaFoldDB" id="A0A0R2SE79"/>
<dbReference type="PANTHER" id="PTHR46229">
    <property type="entry name" value="BOLA TRANSCRIPTION REGULATOR"/>
    <property type="match status" value="1"/>
</dbReference>
<evidence type="ECO:0000313" key="4">
    <source>
        <dbReference type="Proteomes" id="UP000051934"/>
    </source>
</evidence>
<dbReference type="SUPFAM" id="SSF82657">
    <property type="entry name" value="BolA-like"/>
    <property type="match status" value="1"/>
</dbReference>
<dbReference type="InterPro" id="IPR036065">
    <property type="entry name" value="BolA-like_sf"/>
</dbReference>
<dbReference type="EMBL" id="LIBB01000025">
    <property type="protein sequence ID" value="KRO73143.1"/>
    <property type="molecule type" value="Genomic_DNA"/>
</dbReference>
<sequence length="98" mass="10731">MKSELETAFTPAYLRFENESNNHGGPATDSHFKLVLVAPEFEGLRSVQRHQLVYKVLASYLQASVHALSLHLFTLSEWDARNNAVADSPACLGGSKGS</sequence>
<gene>
    <name evidence="3" type="ORF">ABR69_08920</name>
</gene>
<dbReference type="GO" id="GO:0005829">
    <property type="term" value="C:cytosol"/>
    <property type="evidence" value="ECO:0007669"/>
    <property type="project" value="TreeGrafter"/>
</dbReference>
<dbReference type="InterPro" id="IPR050961">
    <property type="entry name" value="BolA/IbaG_stress_morph_reg"/>
</dbReference>
<dbReference type="Pfam" id="PF01722">
    <property type="entry name" value="BolA"/>
    <property type="match status" value="1"/>
</dbReference>
<protein>
    <recommendedName>
        <fullName evidence="5">BolA family transcriptional regulator</fullName>
    </recommendedName>
</protein>
<evidence type="ECO:0008006" key="5">
    <source>
        <dbReference type="Google" id="ProtNLM"/>
    </source>
</evidence>
<dbReference type="PANTHER" id="PTHR46229:SF2">
    <property type="entry name" value="BOLA-LIKE PROTEIN 1"/>
    <property type="match status" value="1"/>
</dbReference>
<name>A0A0R2SE79_9GAMM</name>
<accession>A0A0R2SE79</accession>
<organism evidence="3 4">
    <name type="scientific">OM182 bacterium BACL3 MAG-120507-bin80</name>
    <dbReference type="NCBI Taxonomy" id="1655577"/>
    <lineage>
        <taxon>Bacteria</taxon>
        <taxon>Pseudomonadati</taxon>
        <taxon>Pseudomonadota</taxon>
        <taxon>Gammaproteobacteria</taxon>
        <taxon>OMG group</taxon>
        <taxon>OM182 clade</taxon>
    </lineage>
</organism>
<reference evidence="3 4" key="1">
    <citation type="submission" date="2015-10" db="EMBL/GenBank/DDBJ databases">
        <title>Metagenome-Assembled Genomes uncover a global brackish microbiome.</title>
        <authorList>
            <person name="Hugerth L.W."/>
            <person name="Larsson J."/>
            <person name="Alneberg J."/>
            <person name="Lindh M.V."/>
            <person name="Legrand C."/>
            <person name="Pinhassi J."/>
            <person name="Andersson A.F."/>
        </authorList>
    </citation>
    <scope>NUCLEOTIDE SEQUENCE [LARGE SCALE GENOMIC DNA]</scope>
    <source>
        <strain evidence="3">BACL4 MAG-120507-bin80</strain>
    </source>
</reference>
<evidence type="ECO:0000313" key="3">
    <source>
        <dbReference type="EMBL" id="KRO73143.1"/>
    </source>
</evidence>